<evidence type="ECO:0000313" key="1">
    <source>
        <dbReference type="EMBL" id="MFM9327402.1"/>
    </source>
</evidence>
<dbReference type="EMBL" id="JBJURJ010000002">
    <property type="protein sequence ID" value="MFM9327402.1"/>
    <property type="molecule type" value="Genomic_DNA"/>
</dbReference>
<sequence length="797" mass="90295">MIRRGKTVAVLISVAFVSLMHMTVWFRDGRFPAFQPAGLVWLLGFVGTAYAAGYYYDKAEGRSRADLQRQTGAASFAEAQDKQEEFKLLGIQPDPVFLFDGNEPVYLNAAAEKWLASTRLASYRQLLQFIHPEDRKRLEGIAAPEPDQFRRMELRSLSPEGLEQESEWIFTCFLASGRLLQQVTIRGLFGQRRIRQELERSERSFNEILRHQQGIIFKYIGNAEGDFKCTLWTGELALKLGLPDERIIGRTLQEVFPPETAKSIRYYFHIAWEEERQVVFETSIASIPCLITLQPFGGEAEGREILGYCMDISERKETEAELTWTKEMLESFFNNTSDAICVTDLNGDTLHVNEAFMGLFGWSYEECIGKSVYLTVPADLQEEVQNFHEVVEFGGHISGYETRRIKRNGEEFDVSVTISPIRNNAGNAIAIASISRDITDNKRVEAALRRSEMKYRLIAENMTDIIGVLTPQGDIEYWSPSSRFLLGTEPEELMGQCVCLMIHQDDRSKLKKLLQDSIFSQAVEVVELRFRHSAGQWVVLEVSCRCIPDLELGEETNLLIVGRDITERKQAEEMLLKSEKLSVVGQLAAGVAHEIRNPLTSLKGFLQLLQQRTNENEFFFELMLSELDRINNIVSEFLVLSKPQITKMEPRNLVQVVRVVIAFLTSQALLNNVQIVTHVLTEDEVIVDCDENQLKQVFINLLKNAVESMTMGGTINVSLSHPVPGRVNVRFEDQGQGIPPERLQKLGEPFYTTKEKGTGLGLMVSFRIIQEHGGTVKVQSEVGIGTIFDVNLPVRVN</sequence>
<organism evidence="1 2">
    <name type="scientific">Paenibacillus mesotrionivorans</name>
    <dbReference type="NCBI Taxonomy" id="3160968"/>
    <lineage>
        <taxon>Bacteria</taxon>
        <taxon>Bacillati</taxon>
        <taxon>Bacillota</taxon>
        <taxon>Bacilli</taxon>
        <taxon>Bacillales</taxon>
        <taxon>Paenibacillaceae</taxon>
        <taxon>Paenibacillus</taxon>
    </lineage>
</organism>
<accession>A0ACC7NZB4</accession>
<keyword evidence="2" id="KW-1185">Reference proteome</keyword>
<gene>
    <name evidence="1" type="ORF">ACI1P1_03715</name>
</gene>
<proteinExistence type="predicted"/>
<evidence type="ECO:0000313" key="2">
    <source>
        <dbReference type="Proteomes" id="UP001631969"/>
    </source>
</evidence>
<dbReference type="Proteomes" id="UP001631969">
    <property type="component" value="Unassembled WGS sequence"/>
</dbReference>
<reference evidence="1" key="1">
    <citation type="submission" date="2024-12" db="EMBL/GenBank/DDBJ databases">
        <authorList>
            <person name="Wu N."/>
        </authorList>
    </citation>
    <scope>NUCLEOTIDE SEQUENCE</scope>
    <source>
        <strain evidence="1">P15</strain>
    </source>
</reference>
<name>A0ACC7NZB4_9BACL</name>
<protein>
    <submittedName>
        <fullName evidence="1">PAS domain S-box protein</fullName>
    </submittedName>
</protein>
<comment type="caution">
    <text evidence="1">The sequence shown here is derived from an EMBL/GenBank/DDBJ whole genome shotgun (WGS) entry which is preliminary data.</text>
</comment>